<reference evidence="2 3" key="1">
    <citation type="submission" date="2019-02" db="EMBL/GenBank/DDBJ databases">
        <title>Deep-cultivation of Planctomycetes and their phenomic and genomic characterization uncovers novel biology.</title>
        <authorList>
            <person name="Wiegand S."/>
            <person name="Jogler M."/>
            <person name="Boedeker C."/>
            <person name="Pinto D."/>
            <person name="Vollmers J."/>
            <person name="Rivas-Marin E."/>
            <person name="Kohn T."/>
            <person name="Peeters S.H."/>
            <person name="Heuer A."/>
            <person name="Rast P."/>
            <person name="Oberbeckmann S."/>
            <person name="Bunk B."/>
            <person name="Jeske O."/>
            <person name="Meyerdierks A."/>
            <person name="Storesund J.E."/>
            <person name="Kallscheuer N."/>
            <person name="Luecker S."/>
            <person name="Lage O.M."/>
            <person name="Pohl T."/>
            <person name="Merkel B.J."/>
            <person name="Hornburger P."/>
            <person name="Mueller R.-W."/>
            <person name="Bruemmer F."/>
            <person name="Labrenz M."/>
            <person name="Spormann A.M."/>
            <person name="Op Den Camp H."/>
            <person name="Overmann J."/>
            <person name="Amann R."/>
            <person name="Jetten M.S.M."/>
            <person name="Mascher T."/>
            <person name="Medema M.H."/>
            <person name="Devos D.P."/>
            <person name="Kaster A.-K."/>
            <person name="Ovreas L."/>
            <person name="Rohde M."/>
            <person name="Galperin M.Y."/>
            <person name="Jogler C."/>
        </authorList>
    </citation>
    <scope>NUCLEOTIDE SEQUENCE [LARGE SCALE GENOMIC DNA]</scope>
    <source>
        <strain evidence="2 3">Pla144</strain>
    </source>
</reference>
<dbReference type="Proteomes" id="UP000318437">
    <property type="component" value="Unassembled WGS sequence"/>
</dbReference>
<name>A0A5C6CDT9_9BACT</name>
<protein>
    <recommendedName>
        <fullName evidence="4">PEP-CTERM protein-sorting domain-containing protein</fullName>
    </recommendedName>
</protein>
<feature type="chain" id="PRO_5022873876" description="PEP-CTERM protein-sorting domain-containing protein" evidence="1">
    <location>
        <begin position="30"/>
        <end position="522"/>
    </location>
</feature>
<dbReference type="InterPro" id="IPR055876">
    <property type="entry name" value="DUF7453"/>
</dbReference>
<dbReference type="Pfam" id="PF24251">
    <property type="entry name" value="DUF7453"/>
    <property type="match status" value="2"/>
</dbReference>
<feature type="signal peptide" evidence="1">
    <location>
        <begin position="1"/>
        <end position="29"/>
    </location>
</feature>
<organism evidence="2 3">
    <name type="scientific">Bythopirellula polymerisocia</name>
    <dbReference type="NCBI Taxonomy" id="2528003"/>
    <lineage>
        <taxon>Bacteria</taxon>
        <taxon>Pseudomonadati</taxon>
        <taxon>Planctomycetota</taxon>
        <taxon>Planctomycetia</taxon>
        <taxon>Pirellulales</taxon>
        <taxon>Lacipirellulaceae</taxon>
        <taxon>Bythopirellula</taxon>
    </lineage>
</organism>
<evidence type="ECO:0000256" key="1">
    <source>
        <dbReference type="SAM" id="SignalP"/>
    </source>
</evidence>
<dbReference type="NCBIfam" id="TIGR05002">
    <property type="entry name" value="NxxGxxAF_repeat"/>
    <property type="match status" value="7"/>
</dbReference>
<keyword evidence="3" id="KW-1185">Reference proteome</keyword>
<gene>
    <name evidence="2" type="ORF">Pla144_42210</name>
</gene>
<accession>A0A5C6CDT9</accession>
<comment type="caution">
    <text evidence="2">The sequence shown here is derived from an EMBL/GenBank/DDBJ whole genome shotgun (WGS) entry which is preliminary data.</text>
</comment>
<sequence length="522" mass="53295" precursor="true">MSHCIWNLTRFVAVATLLAGLAIAHPIQAATRVVVLSGDAAPDGNGFFAGRRFVFSSSVLNDAGQVAFYASLGGTSGGSTDDTGIFRGDGLTLSQIVRAGQAAPGGNDDFSSFSNSSSFPSIVLNDAGQVAFFSRLTATSSGVDPDRGIFLGDGATLSQIVRNGQATPEGTGSFTTFSNPVLNNVGEVAFQGSVFVNTSILRSDETTLTQIARKGQTVPDGNGTFSFLGDPALNNMGQVASIALLTGTSGAPTDDTGIFRGDGTTLTQIVRKGQTAPDGNGSFALFNSLLGSPALNDAGQVAFLSSLNDTTGGTADNTGIFRGDGTTLVQLARTGQPAPGGNGNFSILQFPALNNLGQAAFLANLTNTSGGLFDNSGIFLGDGTSLTQIARAGQATPGGNGNFFSFGDPAMNDAGQVVFSASSIGSTINGGIYLHDDSLGLIPLAQVGDPFLGSTISQVGFSSGGHFGDEQSGLNERGQVAYTFSLLDGRSGIALWSPIPEPSSEVLLYLSAMALSIRRLKR</sequence>
<proteinExistence type="predicted"/>
<keyword evidence="1" id="KW-0732">Signal</keyword>
<dbReference type="EMBL" id="SJPS01000007">
    <property type="protein sequence ID" value="TWU22760.1"/>
    <property type="molecule type" value="Genomic_DNA"/>
</dbReference>
<evidence type="ECO:0008006" key="4">
    <source>
        <dbReference type="Google" id="ProtNLM"/>
    </source>
</evidence>
<evidence type="ECO:0000313" key="3">
    <source>
        <dbReference type="Proteomes" id="UP000318437"/>
    </source>
</evidence>
<evidence type="ECO:0000313" key="2">
    <source>
        <dbReference type="EMBL" id="TWU22760.1"/>
    </source>
</evidence>
<dbReference type="OrthoDB" id="280859at2"/>
<dbReference type="AlphaFoldDB" id="A0A5C6CDT9"/>
<dbReference type="RefSeq" id="WP_146452504.1">
    <property type="nucleotide sequence ID" value="NZ_SJPS01000007.1"/>
</dbReference>